<accession>A0A0A8ZBF4</accession>
<evidence type="ECO:0000313" key="1">
    <source>
        <dbReference type="EMBL" id="JAD32187.1"/>
    </source>
</evidence>
<protein>
    <submittedName>
        <fullName evidence="1">Uncharacterized protein</fullName>
    </submittedName>
</protein>
<reference evidence="1" key="2">
    <citation type="journal article" date="2015" name="Data Brief">
        <title>Shoot transcriptome of the giant reed, Arundo donax.</title>
        <authorList>
            <person name="Barrero R.A."/>
            <person name="Guerrero F.D."/>
            <person name="Moolhuijzen P."/>
            <person name="Goolsby J.A."/>
            <person name="Tidwell J."/>
            <person name="Bellgard S.E."/>
            <person name="Bellgard M.I."/>
        </authorList>
    </citation>
    <scope>NUCLEOTIDE SEQUENCE</scope>
    <source>
        <tissue evidence="1">Shoot tissue taken approximately 20 cm above the soil surface</tissue>
    </source>
</reference>
<proteinExistence type="predicted"/>
<dbReference type="AlphaFoldDB" id="A0A0A8ZBF4"/>
<sequence>MQFLSCCFNLSASLIPWLLPNLSA</sequence>
<organism evidence="1">
    <name type="scientific">Arundo donax</name>
    <name type="common">Giant reed</name>
    <name type="synonym">Donax arundinaceus</name>
    <dbReference type="NCBI Taxonomy" id="35708"/>
    <lineage>
        <taxon>Eukaryota</taxon>
        <taxon>Viridiplantae</taxon>
        <taxon>Streptophyta</taxon>
        <taxon>Embryophyta</taxon>
        <taxon>Tracheophyta</taxon>
        <taxon>Spermatophyta</taxon>
        <taxon>Magnoliopsida</taxon>
        <taxon>Liliopsida</taxon>
        <taxon>Poales</taxon>
        <taxon>Poaceae</taxon>
        <taxon>PACMAD clade</taxon>
        <taxon>Arundinoideae</taxon>
        <taxon>Arundineae</taxon>
        <taxon>Arundo</taxon>
    </lineage>
</organism>
<name>A0A0A8ZBF4_ARUDO</name>
<reference evidence="1" key="1">
    <citation type="submission" date="2014-09" db="EMBL/GenBank/DDBJ databases">
        <authorList>
            <person name="Magalhaes I.L.F."/>
            <person name="Oliveira U."/>
            <person name="Santos F.R."/>
            <person name="Vidigal T.H.D.A."/>
            <person name="Brescovit A.D."/>
            <person name="Santos A.J."/>
        </authorList>
    </citation>
    <scope>NUCLEOTIDE SEQUENCE</scope>
    <source>
        <tissue evidence="1">Shoot tissue taken approximately 20 cm above the soil surface</tissue>
    </source>
</reference>
<dbReference type="EMBL" id="GBRH01265708">
    <property type="protein sequence ID" value="JAD32187.1"/>
    <property type="molecule type" value="Transcribed_RNA"/>
</dbReference>